<keyword evidence="2" id="KW-1185">Reference proteome</keyword>
<sequence length="49" mass="5425">MRGLEELALAGAVGLGAYELYHHHQYGNFGFGNPYNNNNNNSFGYGDPY</sequence>
<evidence type="ECO:0000313" key="1">
    <source>
        <dbReference type="EMBL" id="CAF4916961.1"/>
    </source>
</evidence>
<gene>
    <name evidence="1" type="ORF">UJA718_LOCUS46235</name>
</gene>
<dbReference type="AlphaFoldDB" id="A0A821W2B4"/>
<comment type="caution">
    <text evidence="1">The sequence shown here is derived from an EMBL/GenBank/DDBJ whole genome shotgun (WGS) entry which is preliminary data.</text>
</comment>
<organism evidence="1 2">
    <name type="scientific">Rotaria socialis</name>
    <dbReference type="NCBI Taxonomy" id="392032"/>
    <lineage>
        <taxon>Eukaryota</taxon>
        <taxon>Metazoa</taxon>
        <taxon>Spiralia</taxon>
        <taxon>Gnathifera</taxon>
        <taxon>Rotifera</taxon>
        <taxon>Eurotatoria</taxon>
        <taxon>Bdelloidea</taxon>
        <taxon>Philodinida</taxon>
        <taxon>Philodinidae</taxon>
        <taxon>Rotaria</taxon>
    </lineage>
</organism>
<evidence type="ECO:0000313" key="2">
    <source>
        <dbReference type="Proteomes" id="UP000663873"/>
    </source>
</evidence>
<dbReference type="EMBL" id="CAJOBP010081717">
    <property type="protein sequence ID" value="CAF4916961.1"/>
    <property type="molecule type" value="Genomic_DNA"/>
</dbReference>
<proteinExistence type="predicted"/>
<name>A0A821W2B4_9BILA</name>
<reference evidence="1" key="1">
    <citation type="submission" date="2021-02" db="EMBL/GenBank/DDBJ databases">
        <authorList>
            <person name="Nowell W R."/>
        </authorList>
    </citation>
    <scope>NUCLEOTIDE SEQUENCE</scope>
</reference>
<protein>
    <submittedName>
        <fullName evidence="1">Uncharacterized protein</fullName>
    </submittedName>
</protein>
<accession>A0A821W2B4</accession>
<feature type="non-terminal residue" evidence="1">
    <location>
        <position position="49"/>
    </location>
</feature>
<dbReference type="Proteomes" id="UP000663873">
    <property type="component" value="Unassembled WGS sequence"/>
</dbReference>